<dbReference type="PANTHER" id="PTHR34135:SF1">
    <property type="entry name" value="GLYCOSYL HYDROLASE FAMILY 25"/>
    <property type="match status" value="1"/>
</dbReference>
<gene>
    <name evidence="3" type="ORF">SSV_1392</name>
</gene>
<dbReference type="SUPFAM" id="SSF51445">
    <property type="entry name" value="(Trans)glycosidases"/>
    <property type="match status" value="1"/>
</dbReference>
<dbReference type="InterPro" id="IPR002053">
    <property type="entry name" value="Glyco_hydro_25"/>
</dbReference>
<reference evidence="3 4" key="1">
    <citation type="submission" date="2015-01" db="EMBL/GenBank/DDBJ databases">
        <authorList>
            <person name="Pelicic Vladimir"/>
        </authorList>
    </citation>
    <scope>NUCLEOTIDE SEQUENCE [LARGE SCALE GENOMIC DNA]</scope>
    <source>
        <strain evidence="3 4">2908</strain>
    </source>
</reference>
<dbReference type="Proteomes" id="UP000183504">
    <property type="component" value="Unassembled WGS sequence"/>
</dbReference>
<dbReference type="Gene3D" id="3.20.20.80">
    <property type="entry name" value="Glycosidases"/>
    <property type="match status" value="1"/>
</dbReference>
<dbReference type="PANTHER" id="PTHR34135">
    <property type="entry name" value="LYSOZYME"/>
    <property type="match status" value="1"/>
</dbReference>
<dbReference type="GO" id="GO:0016052">
    <property type="term" value="P:carbohydrate catabolic process"/>
    <property type="evidence" value="ECO:0007669"/>
    <property type="project" value="TreeGrafter"/>
</dbReference>
<dbReference type="PROSITE" id="PS51904">
    <property type="entry name" value="GLYCOSYL_HYDROL_F25_2"/>
    <property type="match status" value="1"/>
</dbReference>
<dbReference type="Pfam" id="PF01183">
    <property type="entry name" value="Glyco_hydro_25"/>
    <property type="match status" value="1"/>
</dbReference>
<dbReference type="RefSeq" id="WP_072074244.1">
    <property type="nucleotide sequence ID" value="NZ_CDMW01000001.1"/>
</dbReference>
<name>A0A0B7GLX6_STRSA</name>
<keyword evidence="3" id="KW-0378">Hydrolase</keyword>
<dbReference type="AlphaFoldDB" id="A0A0B7GLX6"/>
<evidence type="ECO:0000256" key="2">
    <source>
        <dbReference type="SAM" id="MobiDB-lite"/>
    </source>
</evidence>
<accession>A0A0B7GLX6</accession>
<dbReference type="InterPro" id="IPR017853">
    <property type="entry name" value="GH"/>
</dbReference>
<feature type="compositionally biased region" description="Low complexity" evidence="2">
    <location>
        <begin position="40"/>
        <end position="51"/>
    </location>
</feature>
<proteinExistence type="inferred from homology"/>
<dbReference type="GO" id="GO:0009253">
    <property type="term" value="P:peptidoglycan catabolic process"/>
    <property type="evidence" value="ECO:0007669"/>
    <property type="project" value="InterPro"/>
</dbReference>
<sequence>MRKRIKPLAILIFFASFIIFILISKQITDSQEKQAQAKISQTKQTPSSSTKEVTSDDSSLDEDFISRPIIDISGWQLPSEINYDLLAQNVSGVIVRVHSGAQAKKENAATHLNGLDKSYERHIKEFQKRNIPVAVYAYVAANSKKEMEKEAESFYKASAKYHPTYYWLDVEEKTMSDMNAGVEAFRAKLESLGVKNIGIYIGTYFMEEHSISTDKFTAIWIPTYGNDDGYYNAAPNTEQDYDLHQYTSQGQLTGFSHYLDLNQLSTLKDQTATYQKLFTVPKESQ</sequence>
<feature type="region of interest" description="Disordered" evidence="2">
    <location>
        <begin position="37"/>
        <end position="59"/>
    </location>
</feature>
<evidence type="ECO:0000313" key="4">
    <source>
        <dbReference type="Proteomes" id="UP000183504"/>
    </source>
</evidence>
<evidence type="ECO:0000256" key="1">
    <source>
        <dbReference type="ARBA" id="ARBA00010646"/>
    </source>
</evidence>
<dbReference type="GO" id="GO:0016998">
    <property type="term" value="P:cell wall macromolecule catabolic process"/>
    <property type="evidence" value="ECO:0007669"/>
    <property type="project" value="InterPro"/>
</dbReference>
<dbReference type="GO" id="GO:0003796">
    <property type="term" value="F:lysozyme activity"/>
    <property type="evidence" value="ECO:0007669"/>
    <property type="project" value="InterPro"/>
</dbReference>
<comment type="similarity">
    <text evidence="1">Belongs to the glycosyl hydrolase 25 family.</text>
</comment>
<organism evidence="3 4">
    <name type="scientific">Streptococcus sanguinis</name>
    <dbReference type="NCBI Taxonomy" id="1305"/>
    <lineage>
        <taxon>Bacteria</taxon>
        <taxon>Bacillati</taxon>
        <taxon>Bacillota</taxon>
        <taxon>Bacilli</taxon>
        <taxon>Lactobacillales</taxon>
        <taxon>Streptococcaceae</taxon>
        <taxon>Streptococcus</taxon>
    </lineage>
</organism>
<evidence type="ECO:0000313" key="3">
    <source>
        <dbReference type="EMBL" id="CEL90686.1"/>
    </source>
</evidence>
<protein>
    <submittedName>
        <fullName evidence="3">Putative glycoside hydrolase</fullName>
    </submittedName>
</protein>
<dbReference type="CDD" id="cd06523">
    <property type="entry name" value="GH25_PlyB-like"/>
    <property type="match status" value="1"/>
</dbReference>
<dbReference type="EMBL" id="CDMW01000001">
    <property type="protein sequence ID" value="CEL90686.1"/>
    <property type="molecule type" value="Genomic_DNA"/>
</dbReference>